<feature type="repeat" description="WD" evidence="3">
    <location>
        <begin position="974"/>
        <end position="1015"/>
    </location>
</feature>
<evidence type="ECO:0000256" key="1">
    <source>
        <dbReference type="ARBA" id="ARBA00022574"/>
    </source>
</evidence>
<dbReference type="Pfam" id="PF00400">
    <property type="entry name" value="WD40"/>
    <property type="match status" value="4"/>
</dbReference>
<dbReference type="InterPro" id="IPR010982">
    <property type="entry name" value="Lambda_DNA-bd_dom_sf"/>
</dbReference>
<dbReference type="Pfam" id="PF01381">
    <property type="entry name" value="HTH_3"/>
    <property type="match status" value="1"/>
</dbReference>
<dbReference type="Proteomes" id="UP000287188">
    <property type="component" value="Unassembled WGS sequence"/>
</dbReference>
<dbReference type="RefSeq" id="WP_126550339.1">
    <property type="nucleotide sequence ID" value="NZ_BIFS01000001.1"/>
</dbReference>
<dbReference type="AlphaFoldDB" id="A0A402AI38"/>
<feature type="repeat" description="WD" evidence="3">
    <location>
        <begin position="721"/>
        <end position="762"/>
    </location>
</feature>
<feature type="repeat" description="WD" evidence="3">
    <location>
        <begin position="598"/>
        <end position="639"/>
    </location>
</feature>
<dbReference type="PROSITE" id="PS00678">
    <property type="entry name" value="WD_REPEATS_1"/>
    <property type="match status" value="9"/>
</dbReference>
<feature type="repeat" description="WD" evidence="3">
    <location>
        <begin position="890"/>
        <end position="931"/>
    </location>
</feature>
<dbReference type="Gene3D" id="2.130.10.10">
    <property type="entry name" value="YVTN repeat-like/Quinoprotein amine dehydrogenase"/>
    <property type="match status" value="7"/>
</dbReference>
<dbReference type="CDD" id="cd00093">
    <property type="entry name" value="HTH_XRE"/>
    <property type="match status" value="1"/>
</dbReference>
<feature type="repeat" description="WD" evidence="3">
    <location>
        <begin position="680"/>
        <end position="721"/>
    </location>
</feature>
<evidence type="ECO:0000313" key="6">
    <source>
        <dbReference type="Proteomes" id="UP000287188"/>
    </source>
</evidence>
<evidence type="ECO:0000256" key="2">
    <source>
        <dbReference type="ARBA" id="ARBA00022737"/>
    </source>
</evidence>
<dbReference type="SMART" id="SM00320">
    <property type="entry name" value="WD40"/>
    <property type="match status" value="14"/>
</dbReference>
<dbReference type="SUPFAM" id="SSF52540">
    <property type="entry name" value="P-loop containing nucleoside triphosphate hydrolases"/>
    <property type="match status" value="1"/>
</dbReference>
<dbReference type="Pfam" id="PF00931">
    <property type="entry name" value="NB-ARC"/>
    <property type="match status" value="1"/>
</dbReference>
<dbReference type="SUPFAM" id="SSF141571">
    <property type="entry name" value="Pentapeptide repeat-like"/>
    <property type="match status" value="1"/>
</dbReference>
<feature type="domain" description="HTH cro/C1-type" evidence="4">
    <location>
        <begin position="9"/>
        <end position="64"/>
    </location>
</feature>
<dbReference type="PANTHER" id="PTHR19848">
    <property type="entry name" value="WD40 REPEAT PROTEIN"/>
    <property type="match status" value="1"/>
</dbReference>
<dbReference type="Gene3D" id="1.10.260.40">
    <property type="entry name" value="lambda repressor-like DNA-binding domains"/>
    <property type="match status" value="1"/>
</dbReference>
<dbReference type="GO" id="GO:0003677">
    <property type="term" value="F:DNA binding"/>
    <property type="evidence" value="ECO:0007669"/>
    <property type="project" value="InterPro"/>
</dbReference>
<dbReference type="CDD" id="cd00200">
    <property type="entry name" value="WD40"/>
    <property type="match status" value="2"/>
</dbReference>
<proteinExistence type="predicted"/>
<accession>A0A402AI38</accession>
<dbReference type="Pfam" id="PF25173">
    <property type="entry name" value="Beta-prop_WDR3_1st"/>
    <property type="match status" value="1"/>
</dbReference>
<dbReference type="SUPFAM" id="SSF50978">
    <property type="entry name" value="WD40 repeat-like"/>
    <property type="match status" value="3"/>
</dbReference>
<feature type="repeat" description="WD" evidence="3">
    <location>
        <begin position="1016"/>
        <end position="1057"/>
    </location>
</feature>
<protein>
    <recommendedName>
        <fullName evidence="4">HTH cro/C1-type domain-containing protein</fullName>
    </recommendedName>
</protein>
<evidence type="ECO:0000313" key="5">
    <source>
        <dbReference type="EMBL" id="GCE18788.1"/>
    </source>
</evidence>
<dbReference type="Pfam" id="PF23414">
    <property type="entry name" value="Beta-prop_EML_2"/>
    <property type="match status" value="1"/>
</dbReference>
<reference evidence="6" key="1">
    <citation type="submission" date="2018-12" db="EMBL/GenBank/DDBJ databases">
        <title>Tengunoibacter tsumagoiensis gen. nov., sp. nov., Dictyobacter kobayashii sp. nov., D. alpinus sp. nov., and D. joshuensis sp. nov. and description of Dictyobacteraceae fam. nov. within the order Ktedonobacterales isolated from Tengu-no-mugimeshi.</title>
        <authorList>
            <person name="Wang C.M."/>
            <person name="Zheng Y."/>
            <person name="Sakai Y."/>
            <person name="Toyoda A."/>
            <person name="Minakuchi Y."/>
            <person name="Abe K."/>
            <person name="Yokota A."/>
            <person name="Yabe S."/>
        </authorList>
    </citation>
    <scope>NUCLEOTIDE SEQUENCE [LARGE SCALE GENOMIC DNA]</scope>
    <source>
        <strain evidence="6">Uno11</strain>
    </source>
</reference>
<dbReference type="FunFam" id="2.130.10.10:FF:000228">
    <property type="entry name" value="COMPASS-like H3K4 histone methylase component WDR5A"/>
    <property type="match status" value="1"/>
</dbReference>
<sequence>MKKQFHELLEELRIQKQISKKDLAQRANVTPGYISLLSRGERSAPSKATVTELANALDLSGETRLLFFEAAGYTPSTSLEFNLSDVLQIGNILKDHIVKEDWRTAPTTYNFWGRVKELQQLEPYISENKYKVIAILGLGGIGKTSLAAKLATNIKNTFEYAFWRSLLDAPPLRKVLEECIRFLSDQQPLDIPEDEDSWLPFLIDRLLELLSEHRCLIVLDNFETTMQSGERAGEYRDKYEGYGKLLQRLGETDHQSCIIITSREKPREMVRLEGANASATSMALDGLNYQEVKQILQDRQLVGETKDWVELIEFYRGNPLALKLIAEPIQQLFGGDIALFLSGNDTISGDIQGILEEQFLRLSEVERSIMYWIAIKREAISRNELKSNLILGINSNRVTDAISSLGRRSLIEIGERTDFTLQPVIMEYVTDHLVEQICQELRSQKLEIFLTHALLLAQTKDYLRETQRLLILTPIIHWLKTQLGQSESEKLLKELLTTIPDTINYAAGNIINLLIQSGADLRGADFSRLTIRQAFLQGVALPQVNFSDANLADSVFTDTIGSILTLTMSPDGKLMAAGTDNGDIRLWENENSRPFQDLLGHTDWVNAIAFSPDGKLLASGSDDQTVRIWEVDTGVCIQKIPYPSLVYTIAFSPDGELVATGGDDGILWLRDLTTGKISELTGHTEWIRSIAFSPDGRFLASGSADKTIRIWEIETEKCSILQGHTGWVYAIAFSPDGKLLASGSADHTILIWEVASGNRLKTLRGHTNWVRSIAFSVNGIIASGSTDQTIMLWQADTGQHLRTLSGHTGRVWSVTFSVDGQTVISGSDDQTVRLWDVHSGNSLKTLQGHTDWIRSVTFSPDGKLLASGGADQLVHLWSLRSQIDIPITNFHGHQHWIWSVAFSPDGNTLASGSDDTSVRLWDVQADTEIKMLRGHNSWVGSVAFSPDGALLASGSQDQTVKLWDVYLKQELKTLLGHTHWVGSVAFSPDGTWLASGSDDTDIRVWDITTGTCLHTLTGHEKGVSSVTIHPDGILLASGSQDQTIKLWDAHTGTELRTLRGHGDKIFSIAFSPDGKLLASGGADLTIRIWNVADGSCIRTLKGHTHWIYSVAFRPDGEILASSGHEGIIKLWNIQNGRCLRNLRNERPYEGMNITRARGLTDAQKTALKLLGAIETR</sequence>
<feature type="repeat" description="WD" evidence="3">
    <location>
        <begin position="932"/>
        <end position="973"/>
    </location>
</feature>
<keyword evidence="1 3" id="KW-0853">WD repeat</keyword>
<comment type="caution">
    <text evidence="5">The sequence shown here is derived from an EMBL/GenBank/DDBJ whole genome shotgun (WGS) entry which is preliminary data.</text>
</comment>
<feature type="repeat" description="WD" evidence="3">
    <location>
        <begin position="1100"/>
        <end position="1141"/>
    </location>
</feature>
<dbReference type="SMART" id="SM00530">
    <property type="entry name" value="HTH_XRE"/>
    <property type="match status" value="1"/>
</dbReference>
<evidence type="ECO:0000259" key="4">
    <source>
        <dbReference type="PROSITE" id="PS50943"/>
    </source>
</evidence>
<dbReference type="PROSITE" id="PS50082">
    <property type="entry name" value="WD_REPEATS_2"/>
    <property type="match status" value="14"/>
</dbReference>
<dbReference type="PROSITE" id="PS50943">
    <property type="entry name" value="HTH_CROC1"/>
    <property type="match status" value="1"/>
</dbReference>
<dbReference type="Gene3D" id="3.40.50.300">
    <property type="entry name" value="P-loop containing nucleotide triphosphate hydrolases"/>
    <property type="match status" value="1"/>
</dbReference>
<dbReference type="PRINTS" id="PR00364">
    <property type="entry name" value="DISEASERSIST"/>
</dbReference>
<keyword evidence="6" id="KW-1185">Reference proteome</keyword>
<dbReference type="InterPro" id="IPR001680">
    <property type="entry name" value="WD40_rpt"/>
</dbReference>
<dbReference type="Gene3D" id="2.160.20.80">
    <property type="entry name" value="E3 ubiquitin-protein ligase SopA"/>
    <property type="match status" value="1"/>
</dbReference>
<dbReference type="EMBL" id="BIFS01000001">
    <property type="protein sequence ID" value="GCE18788.1"/>
    <property type="molecule type" value="Genomic_DNA"/>
</dbReference>
<gene>
    <name evidence="5" type="ORF">KDK_25880</name>
</gene>
<dbReference type="Pfam" id="PF00805">
    <property type="entry name" value="Pentapeptide"/>
    <property type="match status" value="1"/>
</dbReference>
<dbReference type="InterPro" id="IPR036322">
    <property type="entry name" value="WD40_repeat_dom_sf"/>
</dbReference>
<dbReference type="InterPro" id="IPR027417">
    <property type="entry name" value="P-loop_NTPase"/>
</dbReference>
<dbReference type="PROSITE" id="PS50294">
    <property type="entry name" value="WD_REPEATS_REGION"/>
    <property type="match status" value="13"/>
</dbReference>
<feature type="repeat" description="WD" evidence="3">
    <location>
        <begin position="846"/>
        <end position="881"/>
    </location>
</feature>
<feature type="repeat" description="WD" evidence="3">
    <location>
        <begin position="1058"/>
        <end position="1099"/>
    </location>
</feature>
<dbReference type="InterPro" id="IPR020472">
    <property type="entry name" value="WD40_PAC1"/>
</dbReference>
<feature type="repeat" description="WD" evidence="3">
    <location>
        <begin position="804"/>
        <end position="845"/>
    </location>
</feature>
<evidence type="ECO:0000256" key="3">
    <source>
        <dbReference type="PROSITE-ProRule" id="PRU00221"/>
    </source>
</evidence>
<dbReference type="InterPro" id="IPR015943">
    <property type="entry name" value="WD40/YVTN_repeat-like_dom_sf"/>
</dbReference>
<dbReference type="InterPro" id="IPR001387">
    <property type="entry name" value="Cro/C1-type_HTH"/>
</dbReference>
<feature type="repeat" description="WD" evidence="3">
    <location>
        <begin position="763"/>
        <end position="803"/>
    </location>
</feature>
<dbReference type="GO" id="GO:0043531">
    <property type="term" value="F:ADP binding"/>
    <property type="evidence" value="ECO:0007669"/>
    <property type="project" value="InterPro"/>
</dbReference>
<name>A0A402AI38_9CHLR</name>
<dbReference type="InterPro" id="IPR002182">
    <property type="entry name" value="NB-ARC"/>
</dbReference>
<dbReference type="SUPFAM" id="SSF47413">
    <property type="entry name" value="lambda repressor-like DNA-binding domains"/>
    <property type="match status" value="1"/>
</dbReference>
<dbReference type="PRINTS" id="PR00320">
    <property type="entry name" value="GPROTEINBRPT"/>
</dbReference>
<keyword evidence="2" id="KW-0677">Repeat</keyword>
<feature type="repeat" description="WD" evidence="3">
    <location>
        <begin position="646"/>
        <end position="680"/>
    </location>
</feature>
<dbReference type="PANTHER" id="PTHR19848:SF8">
    <property type="entry name" value="F-BOX AND WD REPEAT DOMAIN CONTAINING 7"/>
    <property type="match status" value="1"/>
</dbReference>
<dbReference type="InterPro" id="IPR019775">
    <property type="entry name" value="WD40_repeat_CS"/>
</dbReference>
<dbReference type="InterPro" id="IPR055442">
    <property type="entry name" value="Beta-prop_EML-like_2nd"/>
</dbReference>
<dbReference type="InterPro" id="IPR001646">
    <property type="entry name" value="5peptide_repeat"/>
</dbReference>
<dbReference type="OrthoDB" id="135360at2"/>
<organism evidence="5 6">
    <name type="scientific">Dictyobacter kobayashii</name>
    <dbReference type="NCBI Taxonomy" id="2014872"/>
    <lineage>
        <taxon>Bacteria</taxon>
        <taxon>Bacillati</taxon>
        <taxon>Chloroflexota</taxon>
        <taxon>Ktedonobacteria</taxon>
        <taxon>Ktedonobacterales</taxon>
        <taxon>Dictyobacteraceae</taxon>
        <taxon>Dictyobacter</taxon>
    </lineage>
</organism>
<feature type="repeat" description="WD" evidence="3">
    <location>
        <begin position="556"/>
        <end position="597"/>
    </location>
</feature>